<gene>
    <name evidence="2" type="ORF">OG477_18975</name>
</gene>
<protein>
    <submittedName>
        <fullName evidence="2">Helix-turn-helix transcriptional regulator</fullName>
    </submittedName>
</protein>
<accession>A0AAU1HZ50</accession>
<sequence length="275" mass="31148">MVHIRQLDPTASPLDYFGYELRRKREEAGLTLKQLGSVLFCSGSLIGQIETTLKVPTRDFAERLDAALVTDGYFSRLVGLVLRSQLPTWFQPYADMEAKATYISTYQCQLVYGLLQTKAYAAALLSVDHPDRVDEMVAARMERQRVLEREQPPALWVVLDESVLYRMVGDRDVMRGQLAHLLSFRNNQSVHVQVLPYSVGAHTGMMGSFTLLRFEEHPDLYYCESYDQGHMTANPQVIRERSVGYARLQAGALSPEDSADLMARVMEERYGAEVA</sequence>
<reference evidence="2" key="1">
    <citation type="submission" date="2022-10" db="EMBL/GenBank/DDBJ databases">
        <title>The complete genomes of actinobacterial strains from the NBC collection.</title>
        <authorList>
            <person name="Joergensen T.S."/>
            <person name="Alvarez Arevalo M."/>
            <person name="Sterndorff E.B."/>
            <person name="Faurdal D."/>
            <person name="Vuksanovic O."/>
            <person name="Mourched A.-S."/>
            <person name="Charusanti P."/>
            <person name="Shaw S."/>
            <person name="Blin K."/>
            <person name="Weber T."/>
        </authorList>
    </citation>
    <scope>NUCLEOTIDE SEQUENCE</scope>
    <source>
        <strain evidence="2">NBC 00180</strain>
    </source>
</reference>
<dbReference type="GO" id="GO:0003677">
    <property type="term" value="F:DNA binding"/>
    <property type="evidence" value="ECO:0007669"/>
    <property type="project" value="InterPro"/>
</dbReference>
<dbReference type="Pfam" id="PF19054">
    <property type="entry name" value="DUF5753"/>
    <property type="match status" value="1"/>
</dbReference>
<dbReference type="Gene3D" id="1.10.260.40">
    <property type="entry name" value="lambda repressor-like DNA-binding domains"/>
    <property type="match status" value="1"/>
</dbReference>
<dbReference type="EMBL" id="CP108140">
    <property type="protein sequence ID" value="WTP87326.1"/>
    <property type="molecule type" value="Genomic_DNA"/>
</dbReference>
<dbReference type="AlphaFoldDB" id="A0AAU1HZ50"/>
<evidence type="ECO:0000259" key="1">
    <source>
        <dbReference type="PROSITE" id="PS50943"/>
    </source>
</evidence>
<organism evidence="2">
    <name type="scientific">Streptomyces sp. NBC_00180</name>
    <dbReference type="NCBI Taxonomy" id="2903632"/>
    <lineage>
        <taxon>Bacteria</taxon>
        <taxon>Bacillati</taxon>
        <taxon>Actinomycetota</taxon>
        <taxon>Actinomycetes</taxon>
        <taxon>Kitasatosporales</taxon>
        <taxon>Streptomycetaceae</taxon>
        <taxon>Streptomyces</taxon>
    </lineage>
</organism>
<feature type="domain" description="HTH cro/C1-type" evidence="1">
    <location>
        <begin position="21"/>
        <end position="74"/>
    </location>
</feature>
<dbReference type="InterPro" id="IPR010982">
    <property type="entry name" value="Lambda_DNA-bd_dom_sf"/>
</dbReference>
<dbReference type="InterPro" id="IPR001387">
    <property type="entry name" value="Cro/C1-type_HTH"/>
</dbReference>
<proteinExistence type="predicted"/>
<name>A0AAU1HZ50_9ACTN</name>
<evidence type="ECO:0000313" key="2">
    <source>
        <dbReference type="EMBL" id="WTP87326.1"/>
    </source>
</evidence>
<dbReference type="InterPro" id="IPR043917">
    <property type="entry name" value="DUF5753"/>
</dbReference>
<dbReference type="Pfam" id="PF13560">
    <property type="entry name" value="HTH_31"/>
    <property type="match status" value="1"/>
</dbReference>
<dbReference type="SUPFAM" id="SSF47413">
    <property type="entry name" value="lambda repressor-like DNA-binding domains"/>
    <property type="match status" value="1"/>
</dbReference>
<dbReference type="PROSITE" id="PS50943">
    <property type="entry name" value="HTH_CROC1"/>
    <property type="match status" value="1"/>
</dbReference>
<dbReference type="CDD" id="cd00093">
    <property type="entry name" value="HTH_XRE"/>
    <property type="match status" value="1"/>
</dbReference>
<dbReference type="SMART" id="SM00530">
    <property type="entry name" value="HTH_XRE"/>
    <property type="match status" value="1"/>
</dbReference>